<feature type="region of interest" description="Disordered" evidence="1">
    <location>
        <begin position="1"/>
        <end position="23"/>
    </location>
</feature>
<evidence type="ECO:0000313" key="2">
    <source>
        <dbReference type="EMBL" id="GBN78934.1"/>
    </source>
</evidence>
<dbReference type="EMBL" id="BGPR01018352">
    <property type="protein sequence ID" value="GBN78934.1"/>
    <property type="molecule type" value="Genomic_DNA"/>
</dbReference>
<organism evidence="2 3">
    <name type="scientific">Araneus ventricosus</name>
    <name type="common">Orbweaver spider</name>
    <name type="synonym">Epeira ventricosa</name>
    <dbReference type="NCBI Taxonomy" id="182803"/>
    <lineage>
        <taxon>Eukaryota</taxon>
        <taxon>Metazoa</taxon>
        <taxon>Ecdysozoa</taxon>
        <taxon>Arthropoda</taxon>
        <taxon>Chelicerata</taxon>
        <taxon>Arachnida</taxon>
        <taxon>Araneae</taxon>
        <taxon>Araneomorphae</taxon>
        <taxon>Entelegynae</taxon>
        <taxon>Araneoidea</taxon>
        <taxon>Araneidae</taxon>
        <taxon>Araneus</taxon>
    </lineage>
</organism>
<sequence length="385" mass="44986">MGKPRDEMPSGSFSAKKESDLSPVDPCQGWVNPCEFCDRRFGDWIEANEENLAKVPSKPGIFQMAFKSKNTTEIVSIILHPNDIQKIAYETVDNAKELIADKKSKVTKTVILFADKKSKVTKTVILFRWMIFKKSNDKDIAVLYAHWHNSGVLPKFLKSWPGLDILQKTDSLTFSDKLQKWCYPKKDAFWKKPKQQPAKLLEVVKECKWTEPCEICDAFFSKWERLDDVIANHKAPDSVGLYDLAVRCGQKVDRIQIGSCLDKSFNIKKNLEGYRFWNYILRRKEYANKNAFLQVRWVELRSPESDNSCFLYAHLLNGHLDAKIYSQEGEKILEKNKHFICRSYDSKWCYVLDDFKEHKITKFKQRKNILNDLEEDILYLNIVNN</sequence>
<evidence type="ECO:0000313" key="3">
    <source>
        <dbReference type="Proteomes" id="UP000499080"/>
    </source>
</evidence>
<protein>
    <submittedName>
        <fullName evidence="2">Uncharacterized protein</fullName>
    </submittedName>
</protein>
<reference evidence="2 3" key="1">
    <citation type="journal article" date="2019" name="Sci. Rep.">
        <title>Orb-weaving spider Araneus ventricosus genome elucidates the spidroin gene catalogue.</title>
        <authorList>
            <person name="Kono N."/>
            <person name="Nakamura H."/>
            <person name="Ohtoshi R."/>
            <person name="Moran D.A.P."/>
            <person name="Shinohara A."/>
            <person name="Yoshida Y."/>
            <person name="Fujiwara M."/>
            <person name="Mori M."/>
            <person name="Tomita M."/>
            <person name="Arakawa K."/>
        </authorList>
    </citation>
    <scope>NUCLEOTIDE SEQUENCE [LARGE SCALE GENOMIC DNA]</scope>
</reference>
<keyword evidence="3" id="KW-1185">Reference proteome</keyword>
<dbReference type="AlphaFoldDB" id="A0A4Y2RSU8"/>
<gene>
    <name evidence="2" type="ORF">AVEN_121308_1</name>
</gene>
<evidence type="ECO:0000256" key="1">
    <source>
        <dbReference type="SAM" id="MobiDB-lite"/>
    </source>
</evidence>
<dbReference type="OrthoDB" id="6419926at2759"/>
<dbReference type="Proteomes" id="UP000499080">
    <property type="component" value="Unassembled WGS sequence"/>
</dbReference>
<accession>A0A4Y2RSU8</accession>
<proteinExistence type="predicted"/>
<name>A0A4Y2RSU8_ARAVE</name>
<comment type="caution">
    <text evidence="2">The sequence shown here is derived from an EMBL/GenBank/DDBJ whole genome shotgun (WGS) entry which is preliminary data.</text>
</comment>